<gene>
    <name evidence="2" type="ORF">ANCCAN_04900</name>
</gene>
<name>A0A368GXD5_ANCCA</name>
<evidence type="ECO:0000313" key="2">
    <source>
        <dbReference type="EMBL" id="RCN49023.1"/>
    </source>
</evidence>
<keyword evidence="3" id="KW-1185">Reference proteome</keyword>
<sequence>MQYRIKKGNVSFTFPSSLLSISNAINADSFIGNTIASSIDTFFFQVNDRERRISLSTAEEDSPRGSKDTIDEANLDKKGVRPPSLSVRLFSRQSTHEGSDGSVHGSTKSTTYVPESGSFGLF</sequence>
<comment type="caution">
    <text evidence="2">The sequence shown here is derived from an EMBL/GenBank/DDBJ whole genome shotgun (WGS) entry which is preliminary data.</text>
</comment>
<dbReference type="Proteomes" id="UP000252519">
    <property type="component" value="Unassembled WGS sequence"/>
</dbReference>
<organism evidence="2 3">
    <name type="scientific">Ancylostoma caninum</name>
    <name type="common">Dog hookworm</name>
    <dbReference type="NCBI Taxonomy" id="29170"/>
    <lineage>
        <taxon>Eukaryota</taxon>
        <taxon>Metazoa</taxon>
        <taxon>Ecdysozoa</taxon>
        <taxon>Nematoda</taxon>
        <taxon>Chromadorea</taxon>
        <taxon>Rhabditida</taxon>
        <taxon>Rhabditina</taxon>
        <taxon>Rhabditomorpha</taxon>
        <taxon>Strongyloidea</taxon>
        <taxon>Ancylostomatidae</taxon>
        <taxon>Ancylostomatinae</taxon>
        <taxon>Ancylostoma</taxon>
    </lineage>
</organism>
<evidence type="ECO:0000313" key="3">
    <source>
        <dbReference type="Proteomes" id="UP000252519"/>
    </source>
</evidence>
<dbReference type="STRING" id="29170.A0A368GXD5"/>
<evidence type="ECO:0000256" key="1">
    <source>
        <dbReference type="SAM" id="MobiDB-lite"/>
    </source>
</evidence>
<dbReference type="EMBL" id="JOJR01000039">
    <property type="protein sequence ID" value="RCN49023.1"/>
    <property type="molecule type" value="Genomic_DNA"/>
</dbReference>
<reference evidence="2 3" key="1">
    <citation type="submission" date="2014-10" db="EMBL/GenBank/DDBJ databases">
        <title>Draft genome of the hookworm Ancylostoma caninum.</title>
        <authorList>
            <person name="Mitreva M."/>
        </authorList>
    </citation>
    <scope>NUCLEOTIDE SEQUENCE [LARGE SCALE GENOMIC DNA]</scope>
    <source>
        <strain evidence="2 3">Baltimore</strain>
    </source>
</reference>
<feature type="region of interest" description="Disordered" evidence="1">
    <location>
        <begin position="54"/>
        <end position="122"/>
    </location>
</feature>
<feature type="compositionally biased region" description="Polar residues" evidence="1">
    <location>
        <begin position="104"/>
        <end position="113"/>
    </location>
</feature>
<feature type="compositionally biased region" description="Basic and acidic residues" evidence="1">
    <location>
        <begin position="61"/>
        <end position="79"/>
    </location>
</feature>
<accession>A0A368GXD5</accession>
<dbReference type="OrthoDB" id="10549445at2759"/>
<proteinExistence type="predicted"/>
<dbReference type="AlphaFoldDB" id="A0A368GXD5"/>
<protein>
    <submittedName>
        <fullName evidence="2">Uncharacterized protein</fullName>
    </submittedName>
</protein>